<accession>A0A7J6ME61</accession>
<keyword evidence="3" id="KW-0802">TPR repeat</keyword>
<dbReference type="PANTHER" id="PTHR45639">
    <property type="entry name" value="HSC70CB, ISOFORM G-RELATED"/>
    <property type="match status" value="1"/>
</dbReference>
<gene>
    <name evidence="5" type="ORF">FOL46_001448</name>
</gene>
<dbReference type="InterPro" id="IPR043129">
    <property type="entry name" value="ATPase_NBD"/>
</dbReference>
<dbReference type="Gene3D" id="3.30.30.30">
    <property type="match status" value="1"/>
</dbReference>
<dbReference type="Gene3D" id="1.25.40.10">
    <property type="entry name" value="Tetratricopeptide repeat domain"/>
    <property type="match status" value="1"/>
</dbReference>
<feature type="repeat" description="TPR" evidence="3">
    <location>
        <begin position="568"/>
        <end position="601"/>
    </location>
</feature>
<evidence type="ECO:0000313" key="6">
    <source>
        <dbReference type="Proteomes" id="UP000572268"/>
    </source>
</evidence>
<dbReference type="PROSITE" id="PS01036">
    <property type="entry name" value="HSP70_3"/>
    <property type="match status" value="1"/>
</dbReference>
<feature type="region of interest" description="Disordered" evidence="4">
    <location>
        <begin position="1"/>
        <end position="22"/>
    </location>
</feature>
<reference evidence="5 6" key="1">
    <citation type="submission" date="2020-04" db="EMBL/GenBank/DDBJ databases">
        <title>Perkinsus olseni comparative genomics.</title>
        <authorList>
            <person name="Bogema D.R."/>
        </authorList>
    </citation>
    <scope>NUCLEOTIDE SEQUENCE [LARGE SCALE GENOMIC DNA]</scope>
    <source>
        <strain evidence="5">ATCC PRA-31</strain>
    </source>
</reference>
<protein>
    <submittedName>
        <fullName evidence="5">Uncharacterized protein</fullName>
    </submittedName>
</protein>
<dbReference type="SUPFAM" id="SSF100934">
    <property type="entry name" value="Heat shock protein 70kD (HSP70), C-terminal subdomain"/>
    <property type="match status" value="1"/>
</dbReference>
<dbReference type="PROSITE" id="PS50005">
    <property type="entry name" value="TPR"/>
    <property type="match status" value="1"/>
</dbReference>
<keyword evidence="2" id="KW-0067">ATP-binding</keyword>
<evidence type="ECO:0000256" key="2">
    <source>
        <dbReference type="ARBA" id="ARBA00022840"/>
    </source>
</evidence>
<dbReference type="SUPFAM" id="SSF48452">
    <property type="entry name" value="TPR-like"/>
    <property type="match status" value="1"/>
</dbReference>
<dbReference type="InterPro" id="IPR013126">
    <property type="entry name" value="Hsp_70_fam"/>
</dbReference>
<dbReference type="Gene3D" id="3.30.420.40">
    <property type="match status" value="2"/>
</dbReference>
<organism evidence="5 6">
    <name type="scientific">Perkinsus olseni</name>
    <name type="common">Perkinsus atlanticus</name>
    <dbReference type="NCBI Taxonomy" id="32597"/>
    <lineage>
        <taxon>Eukaryota</taxon>
        <taxon>Sar</taxon>
        <taxon>Alveolata</taxon>
        <taxon>Perkinsozoa</taxon>
        <taxon>Perkinsea</taxon>
        <taxon>Perkinsida</taxon>
        <taxon>Perkinsidae</taxon>
        <taxon>Perkinsus</taxon>
    </lineage>
</organism>
<evidence type="ECO:0000256" key="3">
    <source>
        <dbReference type="PROSITE-ProRule" id="PRU00339"/>
    </source>
</evidence>
<dbReference type="GO" id="GO:0005524">
    <property type="term" value="F:ATP binding"/>
    <property type="evidence" value="ECO:0007669"/>
    <property type="project" value="UniProtKB-KW"/>
</dbReference>
<dbReference type="InterPro" id="IPR011990">
    <property type="entry name" value="TPR-like_helical_dom_sf"/>
</dbReference>
<dbReference type="EMBL" id="JABANN010000140">
    <property type="protein sequence ID" value="KAF4669450.1"/>
    <property type="molecule type" value="Genomic_DNA"/>
</dbReference>
<dbReference type="GO" id="GO:0005634">
    <property type="term" value="C:nucleus"/>
    <property type="evidence" value="ECO:0007669"/>
    <property type="project" value="TreeGrafter"/>
</dbReference>
<dbReference type="Proteomes" id="UP000572268">
    <property type="component" value="Unassembled WGS sequence"/>
</dbReference>
<dbReference type="GO" id="GO:0005829">
    <property type="term" value="C:cytosol"/>
    <property type="evidence" value="ECO:0007669"/>
    <property type="project" value="TreeGrafter"/>
</dbReference>
<evidence type="ECO:0000256" key="1">
    <source>
        <dbReference type="ARBA" id="ARBA00022741"/>
    </source>
</evidence>
<comment type="caution">
    <text evidence="5">The sequence shown here is derived from an EMBL/GenBank/DDBJ whole genome shotgun (WGS) entry which is preliminary data.</text>
</comment>
<dbReference type="Pfam" id="PF00012">
    <property type="entry name" value="HSP70"/>
    <property type="match status" value="1"/>
</dbReference>
<dbReference type="SUPFAM" id="SSF53067">
    <property type="entry name" value="Actin-like ATPase domain"/>
    <property type="match status" value="2"/>
</dbReference>
<dbReference type="InterPro" id="IPR019734">
    <property type="entry name" value="TPR_rpt"/>
</dbReference>
<dbReference type="InterPro" id="IPR018181">
    <property type="entry name" value="Heat_shock_70_CS"/>
</dbReference>
<dbReference type="InterPro" id="IPR029048">
    <property type="entry name" value="HSP70_C_sf"/>
</dbReference>
<feature type="region of interest" description="Disordered" evidence="4">
    <location>
        <begin position="521"/>
        <end position="548"/>
    </location>
</feature>
<proteinExistence type="predicted"/>
<dbReference type="GO" id="GO:0140662">
    <property type="term" value="F:ATP-dependent protein folding chaperone"/>
    <property type="evidence" value="ECO:0007669"/>
    <property type="project" value="InterPro"/>
</dbReference>
<dbReference type="SMART" id="SM00028">
    <property type="entry name" value="TPR"/>
    <property type="match status" value="2"/>
</dbReference>
<dbReference type="PANTHER" id="PTHR45639:SF28">
    <property type="entry name" value="HEAT SHOCK PROTEIN-LIKE PROTEIN"/>
    <property type="match status" value="1"/>
</dbReference>
<keyword evidence="1" id="KW-0547">Nucleotide-binding</keyword>
<dbReference type="PRINTS" id="PR00301">
    <property type="entry name" value="HEATSHOCK70"/>
</dbReference>
<dbReference type="AlphaFoldDB" id="A0A7J6ME61"/>
<dbReference type="Gene3D" id="3.90.640.10">
    <property type="entry name" value="Actin, Chain A, domain 4"/>
    <property type="match status" value="1"/>
</dbReference>
<evidence type="ECO:0000313" key="5">
    <source>
        <dbReference type="EMBL" id="KAF4669450.1"/>
    </source>
</evidence>
<sequence>MSSNSNSSNSSAPSTPTSSSTPSGKFTWCVGIDFGTRTSVVASALPATTAKAAIGIDVNDVSNRATPSVVALSDGLRLTGEHAMNQGDGYISHLASALEDPIACSKRFECGWETKLGPVDHADRQGVELTPTQATAIYLKNLRSYASCDDAEVPDIMAIAVPDGYSDEAVEKLVEAAALATPNHHLVVLDHNLAIANAYKHKESEAKLQEAGLVLFVDVGYSHATATVVSYPEGKIVATETTKAVGVFEYIRTICDLVRDQHGAVKLCTRRGRRLLAAAEKALKQLSMLADTTLELECFTEDDGDVRLALTRSKFEDAAKSITAAIQDTVARVVGAAGGSLGRVELVGGGSRIPCVREAIAKAANVPSDQLGAGLDGSSCVAAGAAAVAVDVARGDTVEGIKKDVQLTDDMVDSKERELEEWMQDVHDKEVSNDDKQSATSRLLAKNAFETYIYTVRDWMNGDKEGLLPKDKIAPRLDKEELWFEDGQYAEVPVSTEQYQDRLKALEGFVQSEGEAFFKAREEDRQKAEKELEERAAQEKGNEKEDHDYRKMPASERLRMAAKNKEEGNVVFKAGNLQDAVSRYARAMQHLNKAFDMSPEQQAEHDSIALSCHLNTAQCYIKMAAKESDKEKAERAWEKAVDAAKDAVKIKDGSAKAHYRLAFALDHLGKFDEGLTSAKRARHLAPEDKEIVRLESRLQTQIERQNAKAKKMYKKMFA</sequence>
<name>A0A7J6ME61_PEROL</name>
<evidence type="ECO:0000256" key="4">
    <source>
        <dbReference type="SAM" id="MobiDB-lite"/>
    </source>
</evidence>